<accession>A0A5K1K1Q4</accession>
<proteinExistence type="predicted"/>
<dbReference type="AlphaFoldDB" id="A0A5K1K1Q4"/>
<keyword evidence="1" id="KW-0808">Transferase</keyword>
<organism evidence="1">
    <name type="scientific">Ganoderma boninense</name>
    <dbReference type="NCBI Taxonomy" id="34458"/>
    <lineage>
        <taxon>Eukaryota</taxon>
        <taxon>Fungi</taxon>
        <taxon>Dikarya</taxon>
        <taxon>Basidiomycota</taxon>
        <taxon>Agaricomycotina</taxon>
        <taxon>Agaricomycetes</taxon>
        <taxon>Polyporales</taxon>
        <taxon>Polyporaceae</taxon>
        <taxon>Ganoderma</taxon>
    </lineage>
</organism>
<dbReference type="EMBL" id="LR727981">
    <property type="protein sequence ID" value="VWO99879.1"/>
    <property type="molecule type" value="Genomic_DNA"/>
</dbReference>
<gene>
    <name evidence="1" type="primary">D2TV87</name>
</gene>
<sequence length="224" mass="24479">MFFGDRATALNDLMASRRAIISGSVALFFFLWTDNWTPGDIDIYVAVDTYDHFVCDLERSGFAILDVDMGSWSQSTYHGIRRVRRYVTAAGERLDVIQSTDGNPATPLTSFWSSVVVNFLTPHGAASAFPVHTLDHVALVTNTIESGKLLAAQDKYKARGFQFVVANGWAPVTQPVGEPGRVISVQPILAVDFASVWSADPYTPPLPVRRVGPGWVLTVSPSAF</sequence>
<evidence type="ECO:0000313" key="1">
    <source>
        <dbReference type="EMBL" id="VWO99879.1"/>
    </source>
</evidence>
<protein>
    <submittedName>
        <fullName evidence="1">Adhesin glycosyltransferase</fullName>
    </submittedName>
</protein>
<dbReference type="GO" id="GO:0016740">
    <property type="term" value="F:transferase activity"/>
    <property type="evidence" value="ECO:0007669"/>
    <property type="project" value="UniProtKB-KW"/>
</dbReference>
<name>A0A5K1K1Q4_9APHY</name>
<reference evidence="1" key="1">
    <citation type="submission" date="2019-10" db="EMBL/GenBank/DDBJ databases">
        <authorList>
            <person name="Nor Muhammad N."/>
        </authorList>
    </citation>
    <scope>NUCLEOTIDE SEQUENCE</scope>
</reference>